<dbReference type="EMBL" id="OV696693">
    <property type="protein sequence ID" value="CAH1272222.1"/>
    <property type="molecule type" value="Genomic_DNA"/>
</dbReference>
<name>A0A8K0AAZ4_BRALA</name>
<keyword evidence="1" id="KW-0812">Transmembrane</keyword>
<feature type="transmembrane region" description="Helical" evidence="1">
    <location>
        <begin position="26"/>
        <end position="46"/>
    </location>
</feature>
<keyword evidence="3" id="KW-1185">Reference proteome</keyword>
<keyword evidence="1" id="KW-1133">Transmembrane helix</keyword>
<sequence length="168" mass="18672">MTCFSVVCQQRTVSCPKVNKMAARRVFHGAFMLIFLAVWMLGLLYGCQGASLGDTWEQEDGSNQQYNAELVVHDVRFKRQAQSANATESDPTTIPQPGTGTPAVTPYVSLLDVIMEQGNAWPFWVIFGAAGGVVAIFLFALIIYYATKKEETAEERMKRLARAEEARQ</sequence>
<dbReference type="OrthoDB" id="10010275at2759"/>
<dbReference type="Proteomes" id="UP000838412">
    <property type="component" value="Chromosome 8"/>
</dbReference>
<proteinExistence type="predicted"/>
<reference evidence="2" key="1">
    <citation type="submission" date="2022-01" db="EMBL/GenBank/DDBJ databases">
        <authorList>
            <person name="Braso-Vives M."/>
        </authorList>
    </citation>
    <scope>NUCLEOTIDE SEQUENCE</scope>
</reference>
<gene>
    <name evidence="2" type="primary">Hypp4794</name>
    <name evidence="2" type="ORF">BLAG_LOCUS23925</name>
</gene>
<protein>
    <submittedName>
        <fullName evidence="2">Hypp4794 protein</fullName>
    </submittedName>
</protein>
<organism evidence="2 3">
    <name type="scientific">Branchiostoma lanceolatum</name>
    <name type="common">Common lancelet</name>
    <name type="synonym">Amphioxus lanceolatum</name>
    <dbReference type="NCBI Taxonomy" id="7740"/>
    <lineage>
        <taxon>Eukaryota</taxon>
        <taxon>Metazoa</taxon>
        <taxon>Chordata</taxon>
        <taxon>Cephalochordata</taxon>
        <taxon>Leptocardii</taxon>
        <taxon>Amphioxiformes</taxon>
        <taxon>Branchiostomatidae</taxon>
        <taxon>Branchiostoma</taxon>
    </lineage>
</organism>
<feature type="transmembrane region" description="Helical" evidence="1">
    <location>
        <begin position="121"/>
        <end position="147"/>
    </location>
</feature>
<evidence type="ECO:0000313" key="3">
    <source>
        <dbReference type="Proteomes" id="UP000838412"/>
    </source>
</evidence>
<evidence type="ECO:0000256" key="1">
    <source>
        <dbReference type="SAM" id="Phobius"/>
    </source>
</evidence>
<dbReference type="AlphaFoldDB" id="A0A8K0AAZ4"/>
<accession>A0A8K0AAZ4</accession>
<evidence type="ECO:0000313" key="2">
    <source>
        <dbReference type="EMBL" id="CAH1272222.1"/>
    </source>
</evidence>
<keyword evidence="1" id="KW-0472">Membrane</keyword>